<comment type="caution">
    <text evidence="3">The sequence shown here is derived from an EMBL/GenBank/DDBJ whole genome shotgun (WGS) entry which is preliminary data.</text>
</comment>
<dbReference type="InterPro" id="IPR000383">
    <property type="entry name" value="Xaa-Pro-like_dom"/>
</dbReference>
<dbReference type="SUPFAM" id="SSF53474">
    <property type="entry name" value="alpha/beta-Hydrolases"/>
    <property type="match status" value="1"/>
</dbReference>
<evidence type="ECO:0000313" key="4">
    <source>
        <dbReference type="Proteomes" id="UP000236182"/>
    </source>
</evidence>
<dbReference type="RefSeq" id="WP_109623709.1">
    <property type="nucleotide sequence ID" value="NZ_PPEI02000008.1"/>
</dbReference>
<protein>
    <submittedName>
        <fullName evidence="3">Hydrolase</fullName>
    </submittedName>
</protein>
<dbReference type="AlphaFoldDB" id="A0A316WF76"/>
<reference evidence="3" key="1">
    <citation type="submission" date="2018-04" db="EMBL/GenBank/DDBJ databases">
        <title>Draft Genome Sequences of Chryseobacterium lactis NCTC11390T isolated from milk, Chryseobacterium oncorhynchi 701B-08T from rainbow trout, and Chryseobacterium viscerum 687B-08T from diseased fish.</title>
        <authorList>
            <person name="Jeong J.-J."/>
            <person name="Lee Y.J."/>
            <person name="Pathiraja D."/>
            <person name="Park B."/>
            <person name="Choi I.-G."/>
            <person name="Kim K.D."/>
        </authorList>
    </citation>
    <scope>NUCLEOTIDE SEQUENCE [LARGE SCALE GENOMIC DNA]</scope>
    <source>
        <strain evidence="3">701B-08</strain>
    </source>
</reference>
<gene>
    <name evidence="3" type="ORF">C1638_020020</name>
</gene>
<dbReference type="GO" id="GO:0008239">
    <property type="term" value="F:dipeptidyl-peptidase activity"/>
    <property type="evidence" value="ECO:0007669"/>
    <property type="project" value="InterPro"/>
</dbReference>
<dbReference type="InterPro" id="IPR029058">
    <property type="entry name" value="AB_hydrolase_fold"/>
</dbReference>
<evidence type="ECO:0000256" key="1">
    <source>
        <dbReference type="ARBA" id="ARBA00022801"/>
    </source>
</evidence>
<dbReference type="Gene3D" id="3.40.50.1820">
    <property type="entry name" value="alpha/beta hydrolase"/>
    <property type="match status" value="1"/>
</dbReference>
<dbReference type="SMART" id="SM00939">
    <property type="entry name" value="PepX_C"/>
    <property type="match status" value="1"/>
</dbReference>
<dbReference type="InterPro" id="IPR005674">
    <property type="entry name" value="CocE/Ser_esterase"/>
</dbReference>
<dbReference type="SUPFAM" id="SSF49785">
    <property type="entry name" value="Galactose-binding domain-like"/>
    <property type="match status" value="1"/>
</dbReference>
<dbReference type="Gene3D" id="1.10.3020.10">
    <property type="entry name" value="alpha-amino acid ester hydrolase ( Helical cap domain)"/>
    <property type="match status" value="1"/>
</dbReference>
<organism evidence="3 4">
    <name type="scientific">Chryseobacterium oncorhynchi</name>
    <dbReference type="NCBI Taxonomy" id="741074"/>
    <lineage>
        <taxon>Bacteria</taxon>
        <taxon>Pseudomonadati</taxon>
        <taxon>Bacteroidota</taxon>
        <taxon>Flavobacteriia</taxon>
        <taxon>Flavobacteriales</taxon>
        <taxon>Weeksellaceae</taxon>
        <taxon>Chryseobacterium group</taxon>
        <taxon>Chryseobacterium</taxon>
    </lineage>
</organism>
<proteinExistence type="predicted"/>
<evidence type="ECO:0000313" key="3">
    <source>
        <dbReference type="EMBL" id="PWN60084.1"/>
    </source>
</evidence>
<dbReference type="EMBL" id="PPEI02000008">
    <property type="protein sequence ID" value="PWN60084.1"/>
    <property type="molecule type" value="Genomic_DNA"/>
</dbReference>
<name>A0A316WF76_9FLAO</name>
<keyword evidence="4" id="KW-1185">Reference proteome</keyword>
<keyword evidence="1 3" id="KW-0378">Hydrolase</keyword>
<dbReference type="Proteomes" id="UP000236182">
    <property type="component" value="Unassembled WGS sequence"/>
</dbReference>
<dbReference type="Gene3D" id="2.60.120.260">
    <property type="entry name" value="Galactose-binding domain-like"/>
    <property type="match status" value="1"/>
</dbReference>
<evidence type="ECO:0000259" key="2">
    <source>
        <dbReference type="SMART" id="SM00939"/>
    </source>
</evidence>
<dbReference type="Pfam" id="PF02129">
    <property type="entry name" value="Peptidase_S15"/>
    <property type="match status" value="1"/>
</dbReference>
<dbReference type="NCBIfam" id="TIGR00976">
    <property type="entry name" value="CocE_NonD"/>
    <property type="match status" value="1"/>
</dbReference>
<accession>A0A316WF76</accession>
<sequence>MISLQVYNILKKTILLLIGLFSLQYHSQNFIFKADENIENSSFDNNIKKLNKEILQVYKSNDKIKFYDNIFRLYILDGDYDKGLYYLNEIKDDPQNANLDYREVVGLAFELYALSQLDSEKIPYQRKYENIFNKKINSVSERSKIYLGRFFTNSEADLKENMLKIIKNDIKDNTISLLDGIKLCRYYTSYIIAKETHKTAHSLIKKIDDQQFDINDSITIKTKKGNEIALRVIKYKKGEKQAPAILNFSIYNRGAFNHIEKLGAMRDYTVVYAYSRGIYLSHDQVSPFEFEIEDVNEVIDWIIKQPWNNGKVGMIGGSYDGFSQWAAVKNLHPALKTIIPTASVGFGVDFPIFNNCFSPYMLRWLSYARKVTNYNLFSDERKWMSLYNSYYKSGVAFNKLDSIYGETNPIFQNWLKHPSFDEFWKSKMPNKKDFAKINIPILTLTGYYDADQRGAMYYYNQHQKYNKNADHYLLIGPYGHAGVVSGINGNYKGYAIDSVAKIDIEDISYQWFDYVLKGKKKPELLKDKVNFQPMGSNEWISTSSINEIGDQKLKLYLNKTSLQPIKPEPDFIRQRVDFLDRKDTLQILDEEHILGDAINAYDLRNSLVFESNVFDEPVSVAGSFTGELKAAINKKDMDITMSVYEKLSSGQYFKLSHEYFGRASYAKNNTKRQLLKPYTIESIPIHNTFFTSRKIEKGSKLVVVLGIRKNPDAQINYGTGKDVSIETIADAKEPLDIKWYNDSYVEVPILKK</sequence>
<dbReference type="InterPro" id="IPR013736">
    <property type="entry name" value="Xaa-Pro_dipept_C"/>
</dbReference>
<dbReference type="OrthoDB" id="319764at2"/>
<dbReference type="InterPro" id="IPR008979">
    <property type="entry name" value="Galactose-bd-like_sf"/>
</dbReference>
<feature type="domain" description="Xaa-Pro dipeptidyl-peptidase C-terminal" evidence="2">
    <location>
        <begin position="509"/>
        <end position="738"/>
    </location>
</feature>